<dbReference type="GO" id="GO:0016226">
    <property type="term" value="P:iron-sulfur cluster assembly"/>
    <property type="evidence" value="ECO:0007669"/>
    <property type="project" value="InterPro"/>
</dbReference>
<dbReference type="RefSeq" id="WP_154027739.1">
    <property type="nucleotide sequence ID" value="NZ_LR217695.1"/>
</dbReference>
<dbReference type="Pfam" id="PF01491">
    <property type="entry name" value="Frataxin_Cyay"/>
    <property type="match status" value="1"/>
</dbReference>
<dbReference type="InterPro" id="IPR002908">
    <property type="entry name" value="Frataxin/CyaY"/>
</dbReference>
<dbReference type="Gene3D" id="3.30.920.10">
    <property type="entry name" value="Frataxin/CyaY"/>
    <property type="match status" value="1"/>
</dbReference>
<proteinExistence type="inferred from homology"/>
<evidence type="ECO:0000256" key="1">
    <source>
        <dbReference type="ARBA" id="ARBA00008183"/>
    </source>
</evidence>
<name>A0A451CYH4_9GAMM</name>
<dbReference type="SUPFAM" id="SSF55387">
    <property type="entry name" value="Frataxin/Nqo15-like"/>
    <property type="match status" value="1"/>
</dbReference>
<gene>
    <name evidence="3" type="primary">cyaY</name>
    <name evidence="3" type="ORF">BUCICUMA2628_391</name>
</gene>
<sequence length="112" mass="13514">MHDISFHKKFKKTLLIIDDILNKCDEKIDIDYFIFDNMLSIAFNNKKKIILTSQVYLKQLWIATSIQGYHLTYSKYTWVCIRTKKHISSILEEEFFIQTNYIINFNLLKKIK</sequence>
<evidence type="ECO:0000313" key="3">
    <source>
        <dbReference type="EMBL" id="VFP78402.1"/>
    </source>
</evidence>
<dbReference type="Proteomes" id="UP000294404">
    <property type="component" value="Chromosome"/>
</dbReference>
<dbReference type="GO" id="GO:0005737">
    <property type="term" value="C:cytoplasm"/>
    <property type="evidence" value="ECO:0007669"/>
    <property type="project" value="UniProtKB-ARBA"/>
</dbReference>
<accession>A0A451CYH4</accession>
<dbReference type="OrthoDB" id="285675at2"/>
<dbReference type="PROSITE" id="PS50810">
    <property type="entry name" value="FRATAXIN_2"/>
    <property type="match status" value="1"/>
</dbReference>
<dbReference type="AlphaFoldDB" id="A0A451CYH4"/>
<reference evidence="3 4" key="1">
    <citation type="submission" date="2019-02" db="EMBL/GenBank/DDBJ databases">
        <authorList>
            <person name="Manzano-Marin A."/>
            <person name="Manzano-Marin A."/>
        </authorList>
    </citation>
    <scope>NUCLEOTIDE SEQUENCE [LARGE SCALE GENOMIC DNA]</scope>
    <source>
        <strain evidence="3 4">BuCicuneomaculata</strain>
    </source>
</reference>
<protein>
    <submittedName>
        <fullName evidence="3">Iron-sulfur cluster assembly protein CyaY</fullName>
    </submittedName>
</protein>
<evidence type="ECO:0000256" key="2">
    <source>
        <dbReference type="ARBA" id="ARBA00023004"/>
    </source>
</evidence>
<comment type="similarity">
    <text evidence="1">Belongs to the frataxin family.</text>
</comment>
<dbReference type="EMBL" id="LR217695">
    <property type="protein sequence ID" value="VFP78402.1"/>
    <property type="molecule type" value="Genomic_DNA"/>
</dbReference>
<dbReference type="SMART" id="SM01219">
    <property type="entry name" value="Frataxin_Cyay"/>
    <property type="match status" value="1"/>
</dbReference>
<dbReference type="InterPro" id="IPR036524">
    <property type="entry name" value="Frataxin/CyaY_sf"/>
</dbReference>
<dbReference type="NCBIfam" id="TIGR03421">
    <property type="entry name" value="FeS_CyaY"/>
    <property type="match status" value="1"/>
</dbReference>
<dbReference type="GO" id="GO:0008199">
    <property type="term" value="F:ferric iron binding"/>
    <property type="evidence" value="ECO:0007669"/>
    <property type="project" value="InterPro"/>
</dbReference>
<organism evidence="3 4">
    <name type="scientific">Buchnera aphidicola</name>
    <name type="common">Cinara cuneomaculata</name>
    <dbReference type="NCBI Taxonomy" id="1660040"/>
    <lineage>
        <taxon>Bacteria</taxon>
        <taxon>Pseudomonadati</taxon>
        <taxon>Pseudomonadota</taxon>
        <taxon>Gammaproteobacteria</taxon>
        <taxon>Enterobacterales</taxon>
        <taxon>Erwiniaceae</taxon>
        <taxon>Buchnera</taxon>
    </lineage>
</organism>
<evidence type="ECO:0000313" key="4">
    <source>
        <dbReference type="Proteomes" id="UP000294404"/>
    </source>
</evidence>
<keyword evidence="2" id="KW-0408">Iron</keyword>